<feature type="region of interest" description="Disordered" evidence="1">
    <location>
        <begin position="151"/>
        <end position="170"/>
    </location>
</feature>
<feature type="region of interest" description="Disordered" evidence="1">
    <location>
        <begin position="1"/>
        <end position="24"/>
    </location>
</feature>
<gene>
    <name evidence="2" type="ORF">ACFPQ6_07735</name>
</gene>
<proteinExistence type="predicted"/>
<protein>
    <submittedName>
        <fullName evidence="2">DUF1641 domain-containing protein</fullName>
    </submittedName>
</protein>
<organism evidence="2 3">
    <name type="scientific">Deinococcus petrolearius</name>
    <dbReference type="NCBI Taxonomy" id="1751295"/>
    <lineage>
        <taxon>Bacteria</taxon>
        <taxon>Thermotogati</taxon>
        <taxon>Deinococcota</taxon>
        <taxon>Deinococci</taxon>
        <taxon>Deinococcales</taxon>
        <taxon>Deinococcaceae</taxon>
        <taxon>Deinococcus</taxon>
    </lineage>
</organism>
<dbReference type="RefSeq" id="WP_380048010.1">
    <property type="nucleotide sequence ID" value="NZ_JBHSOH010000006.1"/>
</dbReference>
<evidence type="ECO:0000313" key="3">
    <source>
        <dbReference type="Proteomes" id="UP001595979"/>
    </source>
</evidence>
<name>A0ABW1DKC7_9DEIO</name>
<feature type="compositionally biased region" description="Basic and acidic residues" evidence="1">
    <location>
        <begin position="12"/>
        <end position="23"/>
    </location>
</feature>
<comment type="caution">
    <text evidence="2">The sequence shown here is derived from an EMBL/GenBank/DDBJ whole genome shotgun (WGS) entry which is preliminary data.</text>
</comment>
<dbReference type="PANTHER" id="PTHR38433:SF1">
    <property type="entry name" value="DUF1641 DOMAIN-CONTAINING PROTEIN"/>
    <property type="match status" value="1"/>
</dbReference>
<keyword evidence="3" id="KW-1185">Reference proteome</keyword>
<dbReference type="InterPro" id="IPR012440">
    <property type="entry name" value="DUF1641"/>
</dbReference>
<reference evidence="3" key="1">
    <citation type="journal article" date="2019" name="Int. J. Syst. Evol. Microbiol.">
        <title>The Global Catalogue of Microorganisms (GCM) 10K type strain sequencing project: providing services to taxonomists for standard genome sequencing and annotation.</title>
        <authorList>
            <consortium name="The Broad Institute Genomics Platform"/>
            <consortium name="The Broad Institute Genome Sequencing Center for Infectious Disease"/>
            <person name="Wu L."/>
            <person name="Ma J."/>
        </authorList>
    </citation>
    <scope>NUCLEOTIDE SEQUENCE [LARGE SCALE GENOMIC DNA]</scope>
    <source>
        <strain evidence="3">CGMCC 1.15053</strain>
    </source>
</reference>
<dbReference type="PANTHER" id="PTHR38433">
    <property type="match status" value="1"/>
</dbReference>
<dbReference type="Proteomes" id="UP001595979">
    <property type="component" value="Unassembled WGS sequence"/>
</dbReference>
<evidence type="ECO:0000313" key="2">
    <source>
        <dbReference type="EMBL" id="MFC5848201.1"/>
    </source>
</evidence>
<dbReference type="Pfam" id="PF07849">
    <property type="entry name" value="DUF1641"/>
    <property type="match status" value="1"/>
</dbReference>
<evidence type="ECO:0000256" key="1">
    <source>
        <dbReference type="SAM" id="MobiDB-lite"/>
    </source>
</evidence>
<sequence>MAKALEFTPRVKTPEEKLGESVHDSAPALDESLRLLRELHEHGVLDVLIKLVRGGEGLSASAIHLLGGRSGTAILRSGVEIVKMLDGLDHRELRALGHGLQLGVSQGAQHVAQGKGVGLGDLVGLLRDRDVQLALGAIFGLLKGLGRGLREARGEDTETGNQSEVDRGAR</sequence>
<accession>A0ABW1DKC7</accession>
<dbReference type="EMBL" id="JBHSOH010000006">
    <property type="protein sequence ID" value="MFC5848201.1"/>
    <property type="molecule type" value="Genomic_DNA"/>
</dbReference>